<feature type="region of interest" description="Disordered" evidence="2">
    <location>
        <begin position="514"/>
        <end position="548"/>
    </location>
</feature>
<dbReference type="PANTHER" id="PTHR22990:SF15">
    <property type="entry name" value="F-BOX ONLY PROTEIN 10"/>
    <property type="match status" value="1"/>
</dbReference>
<reference evidence="4" key="1">
    <citation type="journal article" date="2021" name="Genome Biol. Evol.">
        <title>A High-Quality Reference Genome for a Parasitic Bivalve with Doubly Uniparental Inheritance (Bivalvia: Unionida).</title>
        <authorList>
            <person name="Smith C.H."/>
        </authorList>
    </citation>
    <scope>NUCLEOTIDE SEQUENCE</scope>
    <source>
        <strain evidence="4">CHS0354</strain>
    </source>
</reference>
<feature type="compositionally biased region" description="Polar residues" evidence="2">
    <location>
        <begin position="322"/>
        <end position="332"/>
    </location>
</feature>
<evidence type="ECO:0000256" key="1">
    <source>
        <dbReference type="ARBA" id="ARBA00022737"/>
    </source>
</evidence>
<dbReference type="EMBL" id="JAEAOA010000409">
    <property type="protein sequence ID" value="KAK3598534.1"/>
    <property type="molecule type" value="Genomic_DNA"/>
</dbReference>
<dbReference type="Proteomes" id="UP001195483">
    <property type="component" value="Unassembled WGS sequence"/>
</dbReference>
<feature type="compositionally biased region" description="Basic and acidic residues" evidence="2">
    <location>
        <begin position="533"/>
        <end position="548"/>
    </location>
</feature>
<dbReference type="SMART" id="SM00710">
    <property type="entry name" value="PbH1"/>
    <property type="match status" value="17"/>
</dbReference>
<dbReference type="Pfam" id="PF00646">
    <property type="entry name" value="F-box"/>
    <property type="match status" value="1"/>
</dbReference>
<feature type="compositionally biased region" description="Basic and acidic residues" evidence="2">
    <location>
        <begin position="308"/>
        <end position="318"/>
    </location>
</feature>
<dbReference type="GO" id="GO:0042981">
    <property type="term" value="P:regulation of apoptotic process"/>
    <property type="evidence" value="ECO:0007669"/>
    <property type="project" value="TreeGrafter"/>
</dbReference>
<dbReference type="InterPro" id="IPR051550">
    <property type="entry name" value="SCF-Subunits/Alg-Epimerases"/>
</dbReference>
<evidence type="ECO:0000313" key="4">
    <source>
        <dbReference type="EMBL" id="KAK3598534.1"/>
    </source>
</evidence>
<dbReference type="PROSITE" id="PS50181">
    <property type="entry name" value="FBOX"/>
    <property type="match status" value="1"/>
</dbReference>
<feature type="compositionally biased region" description="Basic and acidic residues" evidence="2">
    <location>
        <begin position="517"/>
        <end position="526"/>
    </location>
</feature>
<dbReference type="GO" id="GO:0006511">
    <property type="term" value="P:ubiquitin-dependent protein catabolic process"/>
    <property type="evidence" value="ECO:0007669"/>
    <property type="project" value="TreeGrafter"/>
</dbReference>
<dbReference type="InterPro" id="IPR012334">
    <property type="entry name" value="Pectin_lyas_fold"/>
</dbReference>
<feature type="compositionally biased region" description="Polar residues" evidence="2">
    <location>
        <begin position="594"/>
        <end position="605"/>
    </location>
</feature>
<dbReference type="InterPro" id="IPR011050">
    <property type="entry name" value="Pectin_lyase_fold/virulence"/>
</dbReference>
<feature type="domain" description="F-box" evidence="3">
    <location>
        <begin position="23"/>
        <end position="71"/>
    </location>
</feature>
<proteinExistence type="predicted"/>
<dbReference type="PANTHER" id="PTHR22990">
    <property type="entry name" value="F-BOX ONLY PROTEIN"/>
    <property type="match status" value="1"/>
</dbReference>
<dbReference type="Gene3D" id="2.160.20.10">
    <property type="entry name" value="Single-stranded right-handed beta-helix, Pectin lyase-like"/>
    <property type="match status" value="3"/>
</dbReference>
<feature type="region of interest" description="Disordered" evidence="2">
    <location>
        <begin position="564"/>
        <end position="624"/>
    </location>
</feature>
<dbReference type="InterPro" id="IPR006626">
    <property type="entry name" value="PbH1"/>
</dbReference>
<dbReference type="Pfam" id="PF13229">
    <property type="entry name" value="Beta_helix"/>
    <property type="match status" value="2"/>
</dbReference>
<dbReference type="AlphaFoldDB" id="A0AAE0SVI1"/>
<reference evidence="4" key="3">
    <citation type="submission" date="2023-05" db="EMBL/GenBank/DDBJ databases">
        <authorList>
            <person name="Smith C.H."/>
        </authorList>
    </citation>
    <scope>NUCLEOTIDE SEQUENCE</scope>
    <source>
        <strain evidence="4">CHS0354</strain>
        <tissue evidence="4">Mantle</tissue>
    </source>
</reference>
<feature type="region of interest" description="Disordered" evidence="2">
    <location>
        <begin position="1147"/>
        <end position="1166"/>
    </location>
</feature>
<dbReference type="InterPro" id="IPR039448">
    <property type="entry name" value="Beta_helix"/>
</dbReference>
<dbReference type="SUPFAM" id="SSF81383">
    <property type="entry name" value="F-box domain"/>
    <property type="match status" value="1"/>
</dbReference>
<keyword evidence="5" id="KW-1185">Reference proteome</keyword>
<dbReference type="InterPro" id="IPR036047">
    <property type="entry name" value="F-box-like_dom_sf"/>
</dbReference>
<organism evidence="4 5">
    <name type="scientific">Potamilus streckersoni</name>
    <dbReference type="NCBI Taxonomy" id="2493646"/>
    <lineage>
        <taxon>Eukaryota</taxon>
        <taxon>Metazoa</taxon>
        <taxon>Spiralia</taxon>
        <taxon>Lophotrochozoa</taxon>
        <taxon>Mollusca</taxon>
        <taxon>Bivalvia</taxon>
        <taxon>Autobranchia</taxon>
        <taxon>Heteroconchia</taxon>
        <taxon>Palaeoheterodonta</taxon>
        <taxon>Unionida</taxon>
        <taxon>Unionoidea</taxon>
        <taxon>Unionidae</taxon>
        <taxon>Ambleminae</taxon>
        <taxon>Lampsilini</taxon>
        <taxon>Potamilus</taxon>
    </lineage>
</organism>
<evidence type="ECO:0000259" key="3">
    <source>
        <dbReference type="PROSITE" id="PS50181"/>
    </source>
</evidence>
<evidence type="ECO:0000313" key="5">
    <source>
        <dbReference type="Proteomes" id="UP001195483"/>
    </source>
</evidence>
<feature type="compositionally biased region" description="Low complexity" evidence="2">
    <location>
        <begin position="567"/>
        <end position="581"/>
    </location>
</feature>
<dbReference type="Gene3D" id="1.20.1280.50">
    <property type="match status" value="1"/>
</dbReference>
<gene>
    <name evidence="4" type="ORF">CHS0354_005815</name>
</gene>
<feature type="compositionally biased region" description="Acidic residues" evidence="2">
    <location>
        <begin position="582"/>
        <end position="591"/>
    </location>
</feature>
<dbReference type="InterPro" id="IPR001810">
    <property type="entry name" value="F-box_dom"/>
</dbReference>
<feature type="region of interest" description="Disordered" evidence="2">
    <location>
        <begin position="308"/>
        <end position="341"/>
    </location>
</feature>
<sequence length="1216" mass="134460">MLSSDIKMSSTTIKTDIGSKVLPGDKTGLPIEIWRMILSQLSAQDLCRSACVCKTWNDIVFSLDSTRWHELYLECKDWKHPYWPLNLHSEPVSWRQAYKEQYLASNFWAQTNREPDSTTCLYVFKRTRTRKTITVGRGKEHESLKNALAVANDYDRISVYPGIYDEQFEMSSKIPFELVGCGELGSVILVVCIEQIALTGRVSNLVFRAPWFTNFILKIRSGYLQVDNCILEDGMVYVQSPGTCHIKYCTFRHANIILQHVDTSFIENCEFSQTDSAAITAEGYPKEERNWTYRFMIERTLQCTSLRKKDNNQKRTDAAPKSSVSFSTIGTNHKSRSKSEETDDILKMIEHGEKYSDESIHSQDFNPVTHTGENVHSQFGTLCDQGVHNSSQSMVGAYLKDLEAQSHNGACGDDTSVKENSSFKLTCDPVHSSDTNISNLNRSTNSGSYRKFFSGMASNQNQAFSSNSSDKVTHAAKIDSTVPVLNTSQTSVAKNVSILSNSFHGSKFDNAYSNSAARKEPQDVEPKAGTSSQDEHVGDRGVDKEHLSQHVGDGELQLDLNFNGQMSRSSSGASLRSGNESDMFDDEDDDLASGTPNSSDIGTSSSDEEDLHNISESDFSSSEESVIMLTYPERHQPRSVSAAAEHADVASISSQNQSNHIDIIQDTSMTKMLNEIRGCLIRRCRITQSKGGIMVSLQGHAIIMECEINGVGYGIRCIQNSQVVVLKNEIHHCRTSGIFMRLAATGLITGNDIHSNCEAGIDIRKNADPIVQCNRIHHGKRSGVVVLGSGRGQIRHNDIYQNKEAGVYILYRGSPIVSHNQIYSGRAAGVAVNEGGRGYIHDNVITGNQWGGVDIRHGGDPLISRNTICNGLSDGIVIGEEGRGSIEKNIITGNAGCGLWIMAARQPFIHGNEIHSNRDTGISLVNRMDVNHDNETMMNVEQKGASNQQDSHLWNMGITDDNIVPRRPPCAYVTIEYNKVYHNIGKGISLQFGDSVLVQCNYIHGNHSDGIYIDQSPSLVIKDNLITWNAANGVNISSAGKVEIQGNGIYDNREHGISGQNELTVMENDIFGNKKCGLYLNECPVIKVKRNRIQGDSSHVLITKDVKEGDIEENKLFSGSAQKAVYSDNSNHCMVINNQIFSLLSPDQGRGSNDGPHTLPPLRTSRWMLTDPPARPHIRDPPEMPLAPVYHMTSVTKVTVPSADTCQEGSKFCILI</sequence>
<comment type="caution">
    <text evidence="4">The sequence shown here is derived from an EMBL/GenBank/DDBJ whole genome shotgun (WGS) entry which is preliminary data.</text>
</comment>
<reference evidence="4" key="2">
    <citation type="journal article" date="2021" name="Genome Biol. Evol.">
        <title>Developing a high-quality reference genome for a parasitic bivalve with doubly uniparental inheritance (Bivalvia: Unionida).</title>
        <authorList>
            <person name="Smith C.H."/>
        </authorList>
    </citation>
    <scope>NUCLEOTIDE SEQUENCE</scope>
    <source>
        <strain evidence="4">CHS0354</strain>
        <tissue evidence="4">Mantle</tissue>
    </source>
</reference>
<protein>
    <recommendedName>
        <fullName evidence="3">F-box domain-containing protein</fullName>
    </recommendedName>
</protein>
<dbReference type="SMART" id="SM00256">
    <property type="entry name" value="FBOX"/>
    <property type="match status" value="1"/>
</dbReference>
<dbReference type="SUPFAM" id="SSF51126">
    <property type="entry name" value="Pectin lyase-like"/>
    <property type="match status" value="4"/>
</dbReference>
<name>A0AAE0SVI1_9BIVA</name>
<evidence type="ECO:0000256" key="2">
    <source>
        <dbReference type="SAM" id="MobiDB-lite"/>
    </source>
</evidence>
<keyword evidence="1" id="KW-0677">Repeat</keyword>
<accession>A0AAE0SVI1</accession>